<name>A0A2Z6DWL3_HYDTE</name>
<sequence length="180" mass="19164">MATHAHLTPTAEDRRIARWSTAAIALSIAEAAIPLPIPGVKPGLANIVVLWVGWRHGWQAAAWVSLLRVFAASIALGQLFAPGFFLALAGAIASLATLAVALRLPRRLFGPVTASLLMAWAHIWGQLILARLWLVPHDGLWWLLPVFLATATLFGLANGLIAAYLLAHQPNDPDSAAPAS</sequence>
<accession>A0A2Z6DWL3</accession>
<keyword evidence="3" id="KW-1185">Reference proteome</keyword>
<evidence type="ECO:0008006" key="4">
    <source>
        <dbReference type="Google" id="ProtNLM"/>
    </source>
</evidence>
<evidence type="ECO:0000313" key="3">
    <source>
        <dbReference type="Proteomes" id="UP000262004"/>
    </source>
</evidence>
<dbReference type="Pfam" id="PF07456">
    <property type="entry name" value="Hpre_diP_synt_I"/>
    <property type="match status" value="1"/>
</dbReference>
<evidence type="ECO:0000256" key="1">
    <source>
        <dbReference type="SAM" id="Phobius"/>
    </source>
</evidence>
<dbReference type="AlphaFoldDB" id="A0A2Z6DWL3"/>
<reference evidence="2 3" key="1">
    <citation type="submission" date="2018-04" db="EMBL/GenBank/DDBJ databases">
        <title>Complete genome sequence of Hydrogenophilus thermoluteolus TH-1.</title>
        <authorList>
            <person name="Arai H."/>
        </authorList>
    </citation>
    <scope>NUCLEOTIDE SEQUENCE [LARGE SCALE GENOMIC DNA]</scope>
    <source>
        <strain evidence="2 3">TH-1</strain>
    </source>
</reference>
<feature type="transmembrane region" description="Helical" evidence="1">
    <location>
        <begin position="83"/>
        <end position="102"/>
    </location>
</feature>
<proteinExistence type="predicted"/>
<keyword evidence="1" id="KW-0472">Membrane</keyword>
<dbReference type="OrthoDB" id="9799095at2"/>
<dbReference type="InterPro" id="IPR010898">
    <property type="entry name" value="Hpre_diP_synth_I"/>
</dbReference>
<keyword evidence="1" id="KW-1133">Transmembrane helix</keyword>
<dbReference type="RefSeq" id="WP_119334613.1">
    <property type="nucleotide sequence ID" value="NZ_AP018558.1"/>
</dbReference>
<organism evidence="2 3">
    <name type="scientific">Hydrogenophilus thermoluteolus</name>
    <name type="common">Pseudomonas hydrogenothermophila</name>
    <dbReference type="NCBI Taxonomy" id="297"/>
    <lineage>
        <taxon>Bacteria</taxon>
        <taxon>Pseudomonadati</taxon>
        <taxon>Pseudomonadota</taxon>
        <taxon>Hydrogenophilia</taxon>
        <taxon>Hydrogenophilales</taxon>
        <taxon>Hydrogenophilaceae</taxon>
        <taxon>Hydrogenophilus</taxon>
    </lineage>
</organism>
<evidence type="ECO:0000313" key="2">
    <source>
        <dbReference type="EMBL" id="BBD76802.1"/>
    </source>
</evidence>
<gene>
    <name evidence="2" type="ORF">HPTL_0534</name>
</gene>
<dbReference type="EMBL" id="AP018558">
    <property type="protein sequence ID" value="BBD76802.1"/>
    <property type="molecule type" value="Genomic_DNA"/>
</dbReference>
<feature type="transmembrane region" description="Helical" evidence="1">
    <location>
        <begin position="114"/>
        <end position="134"/>
    </location>
</feature>
<protein>
    <recommendedName>
        <fullName evidence="4">Heptaprenyl diphosphate synthase</fullName>
    </recommendedName>
</protein>
<feature type="transmembrane region" description="Helical" evidence="1">
    <location>
        <begin position="140"/>
        <end position="166"/>
    </location>
</feature>
<keyword evidence="1" id="KW-0812">Transmembrane</keyword>
<dbReference type="KEGG" id="htl:HPTL_0534"/>
<dbReference type="Proteomes" id="UP000262004">
    <property type="component" value="Chromosome"/>
</dbReference>